<organism evidence="14 15">
    <name type="scientific">Pararobbsia silviterrae</name>
    <dbReference type="NCBI Taxonomy" id="1792498"/>
    <lineage>
        <taxon>Bacteria</taxon>
        <taxon>Pseudomonadati</taxon>
        <taxon>Pseudomonadota</taxon>
        <taxon>Betaproteobacteria</taxon>
        <taxon>Burkholderiales</taxon>
        <taxon>Burkholderiaceae</taxon>
        <taxon>Pararobbsia</taxon>
    </lineage>
</organism>
<proteinExistence type="inferred from homology"/>
<keyword evidence="15" id="KW-1185">Reference proteome</keyword>
<dbReference type="AlphaFoldDB" id="A0A494XPZ7"/>
<dbReference type="SUPFAM" id="SSF52833">
    <property type="entry name" value="Thioredoxin-like"/>
    <property type="match status" value="1"/>
</dbReference>
<keyword evidence="5" id="KW-0560">Oxidoreductase</keyword>
<keyword evidence="12" id="KW-0732">Signal</keyword>
<evidence type="ECO:0000256" key="3">
    <source>
        <dbReference type="ARBA" id="ARBA00022559"/>
    </source>
</evidence>
<feature type="signal peptide" evidence="12">
    <location>
        <begin position="1"/>
        <end position="36"/>
    </location>
</feature>
<dbReference type="Pfam" id="PF00578">
    <property type="entry name" value="AhpC-TSA"/>
    <property type="match status" value="1"/>
</dbReference>
<dbReference type="OrthoDB" id="5572803at2"/>
<evidence type="ECO:0000313" key="14">
    <source>
        <dbReference type="EMBL" id="RKP50229.1"/>
    </source>
</evidence>
<comment type="catalytic activity">
    <reaction evidence="11">
        <text>a hydroperoxide + [thioredoxin]-dithiol = an alcohol + [thioredoxin]-disulfide + H2O</text>
        <dbReference type="Rhea" id="RHEA:62620"/>
        <dbReference type="Rhea" id="RHEA-COMP:10698"/>
        <dbReference type="Rhea" id="RHEA-COMP:10700"/>
        <dbReference type="ChEBI" id="CHEBI:15377"/>
        <dbReference type="ChEBI" id="CHEBI:29950"/>
        <dbReference type="ChEBI" id="CHEBI:30879"/>
        <dbReference type="ChEBI" id="CHEBI:35924"/>
        <dbReference type="ChEBI" id="CHEBI:50058"/>
        <dbReference type="EC" id="1.11.1.24"/>
    </reaction>
</comment>
<dbReference type="GO" id="GO:0005737">
    <property type="term" value="C:cytoplasm"/>
    <property type="evidence" value="ECO:0007669"/>
    <property type="project" value="TreeGrafter"/>
</dbReference>
<evidence type="ECO:0000256" key="5">
    <source>
        <dbReference type="ARBA" id="ARBA00023002"/>
    </source>
</evidence>
<accession>A0A494XPZ7</accession>
<keyword evidence="7" id="KW-0676">Redox-active center</keyword>
<evidence type="ECO:0000256" key="1">
    <source>
        <dbReference type="ARBA" id="ARBA00003330"/>
    </source>
</evidence>
<dbReference type="PANTHER" id="PTHR42801">
    <property type="entry name" value="THIOREDOXIN-DEPENDENT PEROXIDE REDUCTASE"/>
    <property type="match status" value="1"/>
</dbReference>
<dbReference type="InterPro" id="IPR050924">
    <property type="entry name" value="Peroxiredoxin_BCP/PrxQ"/>
</dbReference>
<dbReference type="EMBL" id="RBZU01000009">
    <property type="protein sequence ID" value="RKP50229.1"/>
    <property type="molecule type" value="Genomic_DNA"/>
</dbReference>
<evidence type="ECO:0000256" key="2">
    <source>
        <dbReference type="ARBA" id="ARBA00013017"/>
    </source>
</evidence>
<dbReference type="GO" id="GO:0045454">
    <property type="term" value="P:cell redox homeostasis"/>
    <property type="evidence" value="ECO:0007669"/>
    <property type="project" value="TreeGrafter"/>
</dbReference>
<dbReference type="PROSITE" id="PS51352">
    <property type="entry name" value="THIOREDOXIN_2"/>
    <property type="match status" value="1"/>
</dbReference>
<dbReference type="GO" id="GO:0034599">
    <property type="term" value="P:cellular response to oxidative stress"/>
    <property type="evidence" value="ECO:0007669"/>
    <property type="project" value="TreeGrafter"/>
</dbReference>
<evidence type="ECO:0000259" key="13">
    <source>
        <dbReference type="PROSITE" id="PS51352"/>
    </source>
</evidence>
<evidence type="ECO:0000313" key="15">
    <source>
        <dbReference type="Proteomes" id="UP000270342"/>
    </source>
</evidence>
<keyword evidence="4" id="KW-0049">Antioxidant</keyword>
<gene>
    <name evidence="14" type="ORF">D7S86_19055</name>
</gene>
<dbReference type="CDD" id="cd03017">
    <property type="entry name" value="PRX_BCP"/>
    <property type="match status" value="1"/>
</dbReference>
<evidence type="ECO:0000256" key="6">
    <source>
        <dbReference type="ARBA" id="ARBA00023157"/>
    </source>
</evidence>
<dbReference type="EC" id="1.11.1.24" evidence="2"/>
<evidence type="ECO:0000256" key="10">
    <source>
        <dbReference type="ARBA" id="ARBA00042639"/>
    </source>
</evidence>
<dbReference type="RefSeq" id="WP_121088447.1">
    <property type="nucleotide sequence ID" value="NZ_RBZU01000009.1"/>
</dbReference>
<keyword evidence="6" id="KW-1015">Disulfide bond</keyword>
<dbReference type="InterPro" id="IPR000866">
    <property type="entry name" value="AhpC/TSA"/>
</dbReference>
<evidence type="ECO:0000256" key="8">
    <source>
        <dbReference type="ARBA" id="ARBA00032824"/>
    </source>
</evidence>
<evidence type="ECO:0000256" key="9">
    <source>
        <dbReference type="ARBA" id="ARBA00038489"/>
    </source>
</evidence>
<dbReference type="Gene3D" id="3.40.30.10">
    <property type="entry name" value="Glutaredoxin"/>
    <property type="match status" value="1"/>
</dbReference>
<reference evidence="14 15" key="1">
    <citation type="submission" date="2018-10" db="EMBL/GenBank/DDBJ databases">
        <title>Robbsia sp. DHC34, isolated from soil.</title>
        <authorList>
            <person name="Gao Z.-H."/>
            <person name="Qiu L.-H."/>
        </authorList>
    </citation>
    <scope>NUCLEOTIDE SEQUENCE [LARGE SCALE GENOMIC DNA]</scope>
    <source>
        <strain evidence="14 15">DHC34</strain>
    </source>
</reference>
<feature type="chain" id="PRO_5019718608" description="thioredoxin-dependent peroxiredoxin" evidence="12">
    <location>
        <begin position="37"/>
        <end position="196"/>
    </location>
</feature>
<sequence>MSESFKPLSSVLRASRATVAAIVTVGALGAASLAHAELNSGDPAPDFKAQASIGGKVFAFSLDEALKKGPVVLYFYPAAFTKGCTIEAHLFADAVDRFHDYHATVIGVSHDDIETLNQFSVSECRSKFAVAADPDRSIMKAYDAAMPEKQMAKRVSYVIEPDGRIWYSYSSMDPEQHVNNTLRALDEYQKEHGGSN</sequence>
<dbReference type="PANTHER" id="PTHR42801:SF4">
    <property type="entry name" value="AHPC_TSA FAMILY PROTEIN"/>
    <property type="match status" value="1"/>
</dbReference>
<feature type="domain" description="Thioredoxin" evidence="13">
    <location>
        <begin position="38"/>
        <end position="190"/>
    </location>
</feature>
<comment type="similarity">
    <text evidence="9">Belongs to the peroxiredoxin family. BCP/PrxQ subfamily.</text>
</comment>
<dbReference type="InterPro" id="IPR036249">
    <property type="entry name" value="Thioredoxin-like_sf"/>
</dbReference>
<dbReference type="Proteomes" id="UP000270342">
    <property type="component" value="Unassembled WGS sequence"/>
</dbReference>
<comment type="function">
    <text evidence="1">Thiol-specific peroxidase that catalyzes the reduction of hydrogen peroxide and organic hydroperoxides to water and alcohols, respectively. Plays a role in cell protection against oxidative stress by detoxifying peroxides and as sensor of hydrogen peroxide-mediated signaling events.</text>
</comment>
<evidence type="ECO:0000256" key="12">
    <source>
        <dbReference type="SAM" id="SignalP"/>
    </source>
</evidence>
<evidence type="ECO:0000256" key="11">
    <source>
        <dbReference type="ARBA" id="ARBA00049091"/>
    </source>
</evidence>
<keyword evidence="3" id="KW-0575">Peroxidase</keyword>
<name>A0A494XPZ7_9BURK</name>
<protein>
    <recommendedName>
        <fullName evidence="2">thioredoxin-dependent peroxiredoxin</fullName>
        <ecNumber evidence="2">1.11.1.24</ecNumber>
    </recommendedName>
    <alternativeName>
        <fullName evidence="8">Thioredoxin peroxidase</fullName>
    </alternativeName>
    <alternativeName>
        <fullName evidence="10">Thioredoxin-dependent peroxiredoxin Bcp</fullName>
    </alternativeName>
</protein>
<dbReference type="GO" id="GO:0008379">
    <property type="term" value="F:thioredoxin peroxidase activity"/>
    <property type="evidence" value="ECO:0007669"/>
    <property type="project" value="TreeGrafter"/>
</dbReference>
<evidence type="ECO:0000256" key="7">
    <source>
        <dbReference type="ARBA" id="ARBA00023284"/>
    </source>
</evidence>
<evidence type="ECO:0000256" key="4">
    <source>
        <dbReference type="ARBA" id="ARBA00022862"/>
    </source>
</evidence>
<comment type="caution">
    <text evidence="14">The sequence shown here is derived from an EMBL/GenBank/DDBJ whole genome shotgun (WGS) entry which is preliminary data.</text>
</comment>
<dbReference type="InterPro" id="IPR013766">
    <property type="entry name" value="Thioredoxin_domain"/>
</dbReference>